<comment type="caution">
    <text evidence="3">The sequence shown here is derived from an EMBL/GenBank/DDBJ whole genome shotgun (WGS) entry which is preliminary data.</text>
</comment>
<dbReference type="InterPro" id="IPR028098">
    <property type="entry name" value="Glyco_trans_4-like_N"/>
</dbReference>
<name>A0A9Q4CRM9_MORMO</name>
<feature type="domain" description="Glycosyltransferase subfamily 4-like N-terminal" evidence="2">
    <location>
        <begin position="14"/>
        <end position="179"/>
    </location>
</feature>
<gene>
    <name evidence="3" type="ORF">N0392_15995</name>
</gene>
<dbReference type="CDD" id="cd03808">
    <property type="entry name" value="GT4_CapM-like"/>
    <property type="match status" value="1"/>
</dbReference>
<feature type="domain" description="Glycosyl transferase family 1" evidence="1">
    <location>
        <begin position="189"/>
        <end position="355"/>
    </location>
</feature>
<dbReference type="Gene3D" id="3.40.50.2000">
    <property type="entry name" value="Glycogen Phosphorylase B"/>
    <property type="match status" value="2"/>
</dbReference>
<dbReference type="RefSeq" id="WP_267785765.1">
    <property type="nucleotide sequence ID" value="NZ_JAPNMI010000009.1"/>
</dbReference>
<dbReference type="AlphaFoldDB" id="A0A9Q4CRM9"/>
<evidence type="ECO:0000259" key="1">
    <source>
        <dbReference type="Pfam" id="PF00534"/>
    </source>
</evidence>
<dbReference type="Proteomes" id="UP001076655">
    <property type="component" value="Unassembled WGS sequence"/>
</dbReference>
<evidence type="ECO:0000313" key="3">
    <source>
        <dbReference type="EMBL" id="MCY0791184.1"/>
    </source>
</evidence>
<dbReference type="EMBL" id="JAPNMI010000009">
    <property type="protein sequence ID" value="MCY0791184.1"/>
    <property type="molecule type" value="Genomic_DNA"/>
</dbReference>
<protein>
    <submittedName>
        <fullName evidence="3">Glycosyltransferase family 4 protein</fullName>
    </submittedName>
</protein>
<accession>A0A9Q4CRM9</accession>
<dbReference type="Pfam" id="PF00534">
    <property type="entry name" value="Glycos_transf_1"/>
    <property type="match status" value="1"/>
</dbReference>
<dbReference type="GO" id="GO:0016757">
    <property type="term" value="F:glycosyltransferase activity"/>
    <property type="evidence" value="ECO:0007669"/>
    <property type="project" value="InterPro"/>
</dbReference>
<dbReference type="GO" id="GO:1901135">
    <property type="term" value="P:carbohydrate derivative metabolic process"/>
    <property type="evidence" value="ECO:0007669"/>
    <property type="project" value="UniProtKB-ARBA"/>
</dbReference>
<dbReference type="PANTHER" id="PTHR12526">
    <property type="entry name" value="GLYCOSYLTRANSFERASE"/>
    <property type="match status" value="1"/>
</dbReference>
<evidence type="ECO:0000313" key="4">
    <source>
        <dbReference type="Proteomes" id="UP001076655"/>
    </source>
</evidence>
<dbReference type="SUPFAM" id="SSF53756">
    <property type="entry name" value="UDP-Glycosyltransferase/glycogen phosphorylase"/>
    <property type="match status" value="1"/>
</dbReference>
<dbReference type="PANTHER" id="PTHR12526:SF630">
    <property type="entry name" value="GLYCOSYLTRANSFERASE"/>
    <property type="match status" value="1"/>
</dbReference>
<organism evidence="3 4">
    <name type="scientific">Morganella morganii</name>
    <name type="common">Proteus morganii</name>
    <dbReference type="NCBI Taxonomy" id="582"/>
    <lineage>
        <taxon>Bacteria</taxon>
        <taxon>Pseudomonadati</taxon>
        <taxon>Pseudomonadota</taxon>
        <taxon>Gammaproteobacteria</taxon>
        <taxon>Enterobacterales</taxon>
        <taxon>Morganellaceae</taxon>
        <taxon>Morganella</taxon>
    </lineage>
</organism>
<reference evidence="3" key="1">
    <citation type="submission" date="2022-08" db="EMBL/GenBank/DDBJ databases">
        <authorList>
            <person name="Dale J.L."/>
        </authorList>
    </citation>
    <scope>NUCLEOTIDE SEQUENCE</scope>
    <source>
        <strain evidence="3">2022EL-00758</strain>
    </source>
</reference>
<proteinExistence type="predicted"/>
<sequence>MKKIAHIQLLPLLSGVQRVCLDELLRLDSSKYKRFLICKEAGPLTIEAEKNGIECIFIPSLTRNISFIKDVYSLFCLIKIFKKYQFDIVHTHSSKPGILGRIEARLCSIKFIIHTVHGFSFPIAKNKIQYFIYYFMEKIGSMCGTMLICLHENDKEIATKILKIPEKDIVILENGIDINKYKKVPSNEKNIIKKQYNLSESDTVIGMTGRLWPQKNPLLLMNACKDIIIENPKIHIVYAGDGDLRENIESFIEKNNLKDNIHLIGWSNNISEILNMFDIFVLPSIYEGMPLAILEAQSTSLPCIASNIPGNAHIIENGITGLLFNSNSQIDLKEKIITLLDNPLLQENISANSRDFILKKHNVDDRINKLCDIYDNH</sequence>
<dbReference type="Pfam" id="PF13439">
    <property type="entry name" value="Glyco_transf_4"/>
    <property type="match status" value="1"/>
</dbReference>
<evidence type="ECO:0000259" key="2">
    <source>
        <dbReference type="Pfam" id="PF13439"/>
    </source>
</evidence>
<dbReference type="InterPro" id="IPR001296">
    <property type="entry name" value="Glyco_trans_1"/>
</dbReference>